<name>A0ABQ9EFZ9_TEGGR</name>
<keyword evidence="2" id="KW-1185">Reference proteome</keyword>
<evidence type="ECO:0000313" key="2">
    <source>
        <dbReference type="Proteomes" id="UP001217089"/>
    </source>
</evidence>
<reference evidence="1 2" key="1">
    <citation type="submission" date="2022-12" db="EMBL/GenBank/DDBJ databases">
        <title>Chromosome-level genome of Tegillarca granosa.</title>
        <authorList>
            <person name="Kim J."/>
        </authorList>
    </citation>
    <scope>NUCLEOTIDE SEQUENCE [LARGE SCALE GENOMIC DNA]</scope>
    <source>
        <strain evidence="1">Teg-2019</strain>
        <tissue evidence="1">Adductor muscle</tissue>
    </source>
</reference>
<gene>
    <name evidence="1" type="ORF">KUTeg_017807</name>
</gene>
<evidence type="ECO:0000313" key="1">
    <source>
        <dbReference type="EMBL" id="KAJ8304224.1"/>
    </source>
</evidence>
<dbReference type="EMBL" id="JARBDR010000903">
    <property type="protein sequence ID" value="KAJ8304224.1"/>
    <property type="molecule type" value="Genomic_DNA"/>
</dbReference>
<comment type="caution">
    <text evidence="1">The sequence shown here is derived from an EMBL/GenBank/DDBJ whole genome shotgun (WGS) entry which is preliminary data.</text>
</comment>
<proteinExistence type="predicted"/>
<sequence>MFSKGTLLMDILVNVGEEGLIIGQVPPDHTGFYKGPKEMDNKKIIRNAFKDGDKYFNFGDLK</sequence>
<protein>
    <submittedName>
        <fullName evidence="1">Uncharacterized protein</fullName>
    </submittedName>
</protein>
<accession>A0ABQ9EFZ9</accession>
<dbReference type="Proteomes" id="UP001217089">
    <property type="component" value="Unassembled WGS sequence"/>
</dbReference>
<organism evidence="1 2">
    <name type="scientific">Tegillarca granosa</name>
    <name type="common">Malaysian cockle</name>
    <name type="synonym">Anadara granosa</name>
    <dbReference type="NCBI Taxonomy" id="220873"/>
    <lineage>
        <taxon>Eukaryota</taxon>
        <taxon>Metazoa</taxon>
        <taxon>Spiralia</taxon>
        <taxon>Lophotrochozoa</taxon>
        <taxon>Mollusca</taxon>
        <taxon>Bivalvia</taxon>
        <taxon>Autobranchia</taxon>
        <taxon>Pteriomorphia</taxon>
        <taxon>Arcoida</taxon>
        <taxon>Arcoidea</taxon>
        <taxon>Arcidae</taxon>
        <taxon>Tegillarca</taxon>
    </lineage>
</organism>